<protein>
    <submittedName>
        <fullName evidence="7">Cytochrome C oxidase subunit IV</fullName>
    </submittedName>
</protein>
<evidence type="ECO:0000256" key="2">
    <source>
        <dbReference type="ARBA" id="ARBA00022475"/>
    </source>
</evidence>
<keyword evidence="5 6" id="KW-0472">Membrane</keyword>
<sequence length="99" mass="10831">MQQGQPVVERAHPGPATYVKVAVILSIVTIIEVATYYLVNYLHGAIVPILLVLSAAKFVLVVGFYMHLKFDAPLLRGMFAWGMTVAIGITLAMLALYKL</sequence>
<feature type="transmembrane region" description="Helical" evidence="6">
    <location>
        <begin position="45"/>
        <end position="66"/>
    </location>
</feature>
<feature type="transmembrane region" description="Helical" evidence="6">
    <location>
        <begin position="78"/>
        <end position="97"/>
    </location>
</feature>
<evidence type="ECO:0000256" key="1">
    <source>
        <dbReference type="ARBA" id="ARBA00004651"/>
    </source>
</evidence>
<accession>A0A7C3ARC5</accession>
<name>A0A7C3ARC5_9BACT</name>
<dbReference type="AlphaFoldDB" id="A0A7C3ARC5"/>
<comment type="caution">
    <text evidence="7">The sequence shown here is derived from an EMBL/GenBank/DDBJ whole genome shotgun (WGS) entry which is preliminary data.</text>
</comment>
<dbReference type="EMBL" id="DSID01000286">
    <property type="protein sequence ID" value="HEX70322.1"/>
    <property type="molecule type" value="Genomic_DNA"/>
</dbReference>
<evidence type="ECO:0000256" key="5">
    <source>
        <dbReference type="ARBA" id="ARBA00023136"/>
    </source>
</evidence>
<keyword evidence="2" id="KW-1003">Cell membrane</keyword>
<organism evidence="7">
    <name type="scientific">Thermorudis sp</name>
    <dbReference type="NCBI Taxonomy" id="1969470"/>
    <lineage>
        <taxon>Bacteria</taxon>
        <taxon>Pseudomonadati</taxon>
        <taxon>Thermomicrobiota</taxon>
        <taxon>Thermomicrobia</taxon>
        <taxon>Thermomicrobia incertae sedis</taxon>
        <taxon>Thermorudis</taxon>
    </lineage>
</organism>
<feature type="transmembrane region" description="Helical" evidence="6">
    <location>
        <begin position="21"/>
        <end position="39"/>
    </location>
</feature>
<dbReference type="GO" id="GO:0005886">
    <property type="term" value="C:plasma membrane"/>
    <property type="evidence" value="ECO:0007669"/>
    <property type="project" value="UniProtKB-SubCell"/>
</dbReference>
<evidence type="ECO:0000256" key="6">
    <source>
        <dbReference type="SAM" id="Phobius"/>
    </source>
</evidence>
<reference evidence="7" key="1">
    <citation type="journal article" date="2020" name="mSystems">
        <title>Genome- and Community-Level Interaction Insights into Carbon Utilization and Element Cycling Functions of Hydrothermarchaeota in Hydrothermal Sediment.</title>
        <authorList>
            <person name="Zhou Z."/>
            <person name="Liu Y."/>
            <person name="Xu W."/>
            <person name="Pan J."/>
            <person name="Luo Z.H."/>
            <person name="Li M."/>
        </authorList>
    </citation>
    <scope>NUCLEOTIDE SEQUENCE [LARGE SCALE GENOMIC DNA]</scope>
    <source>
        <strain evidence="7">SpSt-192</strain>
    </source>
</reference>
<keyword evidence="3 6" id="KW-0812">Transmembrane</keyword>
<gene>
    <name evidence="7" type="ORF">ENP13_03655</name>
</gene>
<dbReference type="Pfam" id="PF03626">
    <property type="entry name" value="COX4_pro"/>
    <property type="match status" value="1"/>
</dbReference>
<dbReference type="InterPro" id="IPR005171">
    <property type="entry name" value="Cyt_c_oxidase_su4_prok"/>
</dbReference>
<evidence type="ECO:0000256" key="3">
    <source>
        <dbReference type="ARBA" id="ARBA00022692"/>
    </source>
</evidence>
<evidence type="ECO:0000313" key="7">
    <source>
        <dbReference type="EMBL" id="HEX70322.1"/>
    </source>
</evidence>
<evidence type="ECO:0000256" key="4">
    <source>
        <dbReference type="ARBA" id="ARBA00022989"/>
    </source>
</evidence>
<comment type="subcellular location">
    <subcellularLocation>
        <location evidence="1">Cell membrane</location>
        <topology evidence="1">Multi-pass membrane protein</topology>
    </subcellularLocation>
</comment>
<keyword evidence="4 6" id="KW-1133">Transmembrane helix</keyword>
<proteinExistence type="predicted"/>